<reference evidence="2" key="1">
    <citation type="submission" date="2020-05" db="EMBL/GenBank/DDBJ databases">
        <authorList>
            <person name="Chiriac C."/>
            <person name="Salcher M."/>
            <person name="Ghai R."/>
            <person name="Kavagutti S V."/>
        </authorList>
    </citation>
    <scope>NUCLEOTIDE SEQUENCE</scope>
</reference>
<keyword evidence="1" id="KW-1133">Transmembrane helix</keyword>
<keyword evidence="1" id="KW-0812">Transmembrane</keyword>
<gene>
    <name evidence="2" type="ORF">UFOPK1740_00432</name>
</gene>
<keyword evidence="1" id="KW-0472">Membrane</keyword>
<name>A0A6J6ECH7_9ZZZZ</name>
<proteinExistence type="predicted"/>
<organism evidence="2">
    <name type="scientific">freshwater metagenome</name>
    <dbReference type="NCBI Taxonomy" id="449393"/>
    <lineage>
        <taxon>unclassified sequences</taxon>
        <taxon>metagenomes</taxon>
        <taxon>ecological metagenomes</taxon>
    </lineage>
</organism>
<feature type="transmembrane region" description="Helical" evidence="1">
    <location>
        <begin position="9"/>
        <end position="31"/>
    </location>
</feature>
<protein>
    <submittedName>
        <fullName evidence="2">Unannotated protein</fullName>
    </submittedName>
</protein>
<accession>A0A6J6ECH7</accession>
<evidence type="ECO:0000256" key="1">
    <source>
        <dbReference type="SAM" id="Phobius"/>
    </source>
</evidence>
<evidence type="ECO:0000313" key="2">
    <source>
        <dbReference type="EMBL" id="CAB4573807.1"/>
    </source>
</evidence>
<dbReference type="EMBL" id="CAEZTU010000011">
    <property type="protein sequence ID" value="CAB4573807.1"/>
    <property type="molecule type" value="Genomic_DNA"/>
</dbReference>
<dbReference type="AlphaFoldDB" id="A0A6J6ECH7"/>
<sequence>MNIKSIGKYLVSVVVLTFGFFILFFASLPLFPKEVNEIVKQRVIGMKSSSPMEFANGKEFWWMVREGNTLTFHNSSDEIIMGTLVLELESNPCKSKERIIAEIIEDKNQYQLDLDELARFSIPFEIKGKSERILSLNFTNNKKCLLDNGDSRDFGAKLVAWSYL</sequence>